<keyword evidence="1" id="KW-0720">Serine protease</keyword>
<feature type="chain" id="PRO_5007296415" evidence="2">
    <location>
        <begin position="29"/>
        <end position="327"/>
    </location>
</feature>
<dbReference type="InterPro" id="IPR001254">
    <property type="entry name" value="Trypsin_dom"/>
</dbReference>
<keyword evidence="1 4" id="KW-0645">Protease</keyword>
<dbReference type="Proteomes" id="UP000070544">
    <property type="component" value="Unassembled WGS sequence"/>
</dbReference>
<proteinExistence type="predicted"/>
<evidence type="ECO:0000256" key="1">
    <source>
        <dbReference type="RuleBase" id="RU363034"/>
    </source>
</evidence>
<evidence type="ECO:0000259" key="3">
    <source>
        <dbReference type="PROSITE" id="PS50240"/>
    </source>
</evidence>
<accession>A0A139ATB7</accession>
<dbReference type="InterPro" id="IPR051333">
    <property type="entry name" value="CLIP_Serine_Protease"/>
</dbReference>
<dbReference type="InterPro" id="IPR018114">
    <property type="entry name" value="TRYPSIN_HIS"/>
</dbReference>
<evidence type="ECO:0000313" key="5">
    <source>
        <dbReference type="Proteomes" id="UP000070544"/>
    </source>
</evidence>
<dbReference type="OrthoDB" id="3629697at2759"/>
<feature type="signal peptide" evidence="2">
    <location>
        <begin position="1"/>
        <end position="28"/>
    </location>
</feature>
<dbReference type="GO" id="GO:0006508">
    <property type="term" value="P:proteolysis"/>
    <property type="evidence" value="ECO:0007669"/>
    <property type="project" value="UniProtKB-KW"/>
</dbReference>
<dbReference type="STRING" id="1344416.A0A139ATB7"/>
<dbReference type="PROSITE" id="PS00134">
    <property type="entry name" value="TRYPSIN_HIS"/>
    <property type="match status" value="1"/>
</dbReference>
<dbReference type="GO" id="GO:0004252">
    <property type="term" value="F:serine-type endopeptidase activity"/>
    <property type="evidence" value="ECO:0007669"/>
    <property type="project" value="InterPro"/>
</dbReference>
<dbReference type="PROSITE" id="PS00135">
    <property type="entry name" value="TRYPSIN_SER"/>
    <property type="match status" value="1"/>
</dbReference>
<dbReference type="SMART" id="SM00020">
    <property type="entry name" value="Tryp_SPc"/>
    <property type="match status" value="1"/>
</dbReference>
<dbReference type="PROSITE" id="PS51257">
    <property type="entry name" value="PROKAR_LIPOPROTEIN"/>
    <property type="match status" value="1"/>
</dbReference>
<dbReference type="Gene3D" id="2.40.10.10">
    <property type="entry name" value="Trypsin-like serine proteases"/>
    <property type="match status" value="2"/>
</dbReference>
<dbReference type="PANTHER" id="PTHR24260">
    <property type="match status" value="1"/>
</dbReference>
<dbReference type="InterPro" id="IPR009003">
    <property type="entry name" value="Peptidase_S1_PA"/>
</dbReference>
<dbReference type="EMBL" id="KQ965736">
    <property type="protein sequence ID" value="KXS19980.1"/>
    <property type="molecule type" value="Genomic_DNA"/>
</dbReference>
<organism evidence="4 5">
    <name type="scientific">Gonapodya prolifera (strain JEL478)</name>
    <name type="common">Monoblepharis prolifera</name>
    <dbReference type="NCBI Taxonomy" id="1344416"/>
    <lineage>
        <taxon>Eukaryota</taxon>
        <taxon>Fungi</taxon>
        <taxon>Fungi incertae sedis</taxon>
        <taxon>Chytridiomycota</taxon>
        <taxon>Chytridiomycota incertae sedis</taxon>
        <taxon>Monoblepharidomycetes</taxon>
        <taxon>Monoblepharidales</taxon>
        <taxon>Gonapodyaceae</taxon>
        <taxon>Gonapodya</taxon>
    </lineage>
</organism>
<dbReference type="InterPro" id="IPR033116">
    <property type="entry name" value="TRYPSIN_SER"/>
</dbReference>
<dbReference type="PANTHER" id="PTHR24260:SF132">
    <property type="entry name" value="PEPTIDASE S1 DOMAIN-CONTAINING PROTEIN"/>
    <property type="match status" value="1"/>
</dbReference>
<feature type="domain" description="Peptidase S1" evidence="3">
    <location>
        <begin position="44"/>
        <end position="313"/>
    </location>
</feature>
<dbReference type="Pfam" id="PF00089">
    <property type="entry name" value="Trypsin"/>
    <property type="match status" value="1"/>
</dbReference>
<evidence type="ECO:0000313" key="4">
    <source>
        <dbReference type="EMBL" id="KXS19980.1"/>
    </source>
</evidence>
<dbReference type="PROSITE" id="PS50240">
    <property type="entry name" value="TRYPSIN_DOM"/>
    <property type="match status" value="1"/>
</dbReference>
<dbReference type="OMA" id="PCTECLI"/>
<keyword evidence="1" id="KW-0378">Hydrolase</keyword>
<dbReference type="InterPro" id="IPR043504">
    <property type="entry name" value="Peptidase_S1_PA_chymotrypsin"/>
</dbReference>
<name>A0A139ATB7_GONPJ</name>
<reference evidence="4 5" key="1">
    <citation type="journal article" date="2015" name="Genome Biol. Evol.">
        <title>Phylogenomic analyses indicate that early fungi evolved digesting cell walls of algal ancestors of land plants.</title>
        <authorList>
            <person name="Chang Y."/>
            <person name="Wang S."/>
            <person name="Sekimoto S."/>
            <person name="Aerts A.L."/>
            <person name="Choi C."/>
            <person name="Clum A."/>
            <person name="LaButti K.M."/>
            <person name="Lindquist E.A."/>
            <person name="Yee Ngan C."/>
            <person name="Ohm R.A."/>
            <person name="Salamov A.A."/>
            <person name="Grigoriev I.V."/>
            <person name="Spatafora J.W."/>
            <person name="Berbee M.L."/>
        </authorList>
    </citation>
    <scope>NUCLEOTIDE SEQUENCE [LARGE SCALE GENOMIC DNA]</scope>
    <source>
        <strain evidence="4 5">JEL478</strain>
    </source>
</reference>
<gene>
    <name evidence="4" type="ORF">M427DRAFT_28350</name>
</gene>
<keyword evidence="2" id="KW-0732">Signal</keyword>
<evidence type="ECO:0000256" key="2">
    <source>
        <dbReference type="SAM" id="SignalP"/>
    </source>
</evidence>
<keyword evidence="5" id="KW-1185">Reference proteome</keyword>
<sequence>MRSNTVPFPVVLLVALLACQALFTAVLAQNETASVSIVTMGYTPVGDTLADTGVKAKDYPNVALISIKTKTGQTTTCTGLIIQVDKVPVLLTAAHCASDSTRKNSAISVVIGLDTESQFSTMCDTKDFPTCRKFKTLKIIQHPMYGHPKCDPQGTVDTMGYDVALWVLTPKNKNIPLKIDSKYLRINDKTSVPPSSSDVPITAIGWGQINVGNAQMMKAAATSFVHKTDLTLRKDPSECEKLYKLCPGSGPRFACVSNKAGDSTCNGDSGGPLYYKDLVWAITSFGSSKCGDGKPGVVLRTSGFYHWVQVTLKEINSDKEFLASQKA</sequence>
<dbReference type="AlphaFoldDB" id="A0A139ATB7"/>
<protein>
    <submittedName>
        <fullName evidence="4">Trypsin-like serine protease</fullName>
    </submittedName>
</protein>
<dbReference type="SUPFAM" id="SSF50494">
    <property type="entry name" value="Trypsin-like serine proteases"/>
    <property type="match status" value="1"/>
</dbReference>